<dbReference type="GO" id="GO:0003723">
    <property type="term" value="F:RNA binding"/>
    <property type="evidence" value="ECO:0007669"/>
    <property type="project" value="UniProtKB-KW"/>
</dbReference>
<comment type="similarity">
    <text evidence="1 5">Belongs to the pseudouridine synthase RluA family.</text>
</comment>
<keyword evidence="4" id="KW-0694">RNA-binding</keyword>
<dbReference type="SUPFAM" id="SSF55120">
    <property type="entry name" value="Pseudouridine synthase"/>
    <property type="match status" value="1"/>
</dbReference>
<dbReference type="InterPro" id="IPR006224">
    <property type="entry name" value="PsdUridine_synth_RluA-like_CS"/>
</dbReference>
<evidence type="ECO:0000256" key="4">
    <source>
        <dbReference type="PROSITE-ProRule" id="PRU00182"/>
    </source>
</evidence>
<accession>A0A8J7C2G8</accession>
<dbReference type="CDD" id="cd00165">
    <property type="entry name" value="S4"/>
    <property type="match status" value="1"/>
</dbReference>
<dbReference type="InterPro" id="IPR020103">
    <property type="entry name" value="PsdUridine_synth_cat_dom_sf"/>
</dbReference>
<evidence type="ECO:0000256" key="3">
    <source>
        <dbReference type="PIRSR" id="PIRSR606225-1"/>
    </source>
</evidence>
<dbReference type="InterPro" id="IPR006145">
    <property type="entry name" value="PsdUridine_synth_RsuA/RluA"/>
</dbReference>
<dbReference type="Gene3D" id="3.30.2350.10">
    <property type="entry name" value="Pseudouridine synthase"/>
    <property type="match status" value="1"/>
</dbReference>
<dbReference type="GO" id="GO:0000455">
    <property type="term" value="P:enzyme-directed rRNA pseudouridine synthesis"/>
    <property type="evidence" value="ECO:0007669"/>
    <property type="project" value="TreeGrafter"/>
</dbReference>
<dbReference type="AlphaFoldDB" id="A0A8J7C2G8"/>
<gene>
    <name evidence="7" type="ORF">IFK94_06200</name>
</gene>
<dbReference type="Gene3D" id="3.10.290.10">
    <property type="entry name" value="RNA-binding S4 domain"/>
    <property type="match status" value="1"/>
</dbReference>
<feature type="domain" description="Pseudouridine synthase RsuA/RluA-like" evidence="6">
    <location>
        <begin position="89"/>
        <end position="235"/>
    </location>
</feature>
<keyword evidence="2 5" id="KW-0413">Isomerase</keyword>
<name>A0A8J7C2G8_9BACT</name>
<comment type="catalytic activity">
    <reaction evidence="5">
        <text>a uridine in RNA = a pseudouridine in RNA</text>
        <dbReference type="Rhea" id="RHEA:48348"/>
        <dbReference type="Rhea" id="RHEA-COMP:12068"/>
        <dbReference type="Rhea" id="RHEA-COMP:12069"/>
        <dbReference type="ChEBI" id="CHEBI:65314"/>
        <dbReference type="ChEBI" id="CHEBI:65315"/>
    </reaction>
</comment>
<dbReference type="NCBIfam" id="TIGR00005">
    <property type="entry name" value="rluA_subfam"/>
    <property type="match status" value="1"/>
</dbReference>
<evidence type="ECO:0000256" key="5">
    <source>
        <dbReference type="RuleBase" id="RU362028"/>
    </source>
</evidence>
<dbReference type="CDD" id="cd02869">
    <property type="entry name" value="PseudoU_synth_RluA_like"/>
    <property type="match status" value="1"/>
</dbReference>
<evidence type="ECO:0000313" key="8">
    <source>
        <dbReference type="Proteomes" id="UP000648239"/>
    </source>
</evidence>
<dbReference type="InterPro" id="IPR036986">
    <property type="entry name" value="S4_RNA-bd_sf"/>
</dbReference>
<proteinExistence type="inferred from homology"/>
<dbReference type="PROSITE" id="PS50889">
    <property type="entry name" value="S4"/>
    <property type="match status" value="1"/>
</dbReference>
<comment type="function">
    <text evidence="5">Responsible for synthesis of pseudouridine from uracil.</text>
</comment>
<dbReference type="GO" id="GO:0140098">
    <property type="term" value="F:catalytic activity, acting on RNA"/>
    <property type="evidence" value="ECO:0007669"/>
    <property type="project" value="UniProtKB-ARBA"/>
</dbReference>
<reference evidence="7 8" key="1">
    <citation type="submission" date="2020-08" db="EMBL/GenBank/DDBJ databases">
        <title>Acidobacteriota in marine sediments use diverse sulfur dissimilation pathways.</title>
        <authorList>
            <person name="Wasmund K."/>
        </authorList>
    </citation>
    <scope>NUCLEOTIDE SEQUENCE [LARGE SCALE GENOMIC DNA]</scope>
    <source>
        <strain evidence="7">MAG AM4</strain>
    </source>
</reference>
<organism evidence="7 8">
    <name type="scientific">Candidatus Polarisedimenticola svalbardensis</name>
    <dbReference type="NCBI Taxonomy" id="2886004"/>
    <lineage>
        <taxon>Bacteria</taxon>
        <taxon>Pseudomonadati</taxon>
        <taxon>Acidobacteriota</taxon>
        <taxon>Candidatus Polarisedimenticolia</taxon>
        <taxon>Candidatus Polarisedimenticolales</taxon>
        <taxon>Candidatus Polarisedimenticolaceae</taxon>
        <taxon>Candidatus Polarisedimenticola</taxon>
    </lineage>
</organism>
<evidence type="ECO:0000259" key="6">
    <source>
        <dbReference type="Pfam" id="PF00849"/>
    </source>
</evidence>
<evidence type="ECO:0000313" key="7">
    <source>
        <dbReference type="EMBL" id="MBD3867696.1"/>
    </source>
</evidence>
<dbReference type="Proteomes" id="UP000648239">
    <property type="component" value="Unassembled WGS sequence"/>
</dbReference>
<dbReference type="GO" id="GO:0009982">
    <property type="term" value="F:pseudouridine synthase activity"/>
    <property type="evidence" value="ECO:0007669"/>
    <property type="project" value="InterPro"/>
</dbReference>
<dbReference type="PROSITE" id="PS01129">
    <property type="entry name" value="PSI_RLU"/>
    <property type="match status" value="1"/>
</dbReference>
<dbReference type="SUPFAM" id="SSF55174">
    <property type="entry name" value="Alpha-L RNA-binding motif"/>
    <property type="match status" value="1"/>
</dbReference>
<protein>
    <recommendedName>
        <fullName evidence="5">Pseudouridine synthase</fullName>
        <ecNumber evidence="5">5.4.99.-</ecNumber>
    </recommendedName>
</protein>
<sequence length="311" mass="34684">MSEPTTVYPVGRADVGKRLDRFLQEKIPRLSRSRIQEMIRARVLLSWDARVRPATVLVAGGVVRIDYVPLPETILEQEIPVLARGDGWLAVDKPAGIPVHPVNKVRENTVIRMLRRQEGNEELRLAHRLDRETSGVLLVAENSSTARTLSMAFENRQVKKEYLAVVRGVVQDQEGTIRLPVGKAPDSRVYVRQAAVSGYPSETGWQVEARGAEATMLRLFPRTGRRHQIRVHLEAIGHPVLGDLLYGRPDQDYLDLVTGQRDARKEEGGPDRQLLHCARLVIGSGPGALDCRASLPTQFHHWLEGSASSNS</sequence>
<dbReference type="InterPro" id="IPR050188">
    <property type="entry name" value="RluA_PseudoU_synthase"/>
</dbReference>
<dbReference type="Pfam" id="PF00849">
    <property type="entry name" value="PseudoU_synth_2"/>
    <property type="match status" value="1"/>
</dbReference>
<dbReference type="InterPro" id="IPR006225">
    <property type="entry name" value="PsdUridine_synth_RluC/D"/>
</dbReference>
<dbReference type="EC" id="5.4.99.-" evidence="5"/>
<evidence type="ECO:0000256" key="2">
    <source>
        <dbReference type="ARBA" id="ARBA00023235"/>
    </source>
</evidence>
<feature type="active site" evidence="3">
    <location>
        <position position="130"/>
    </location>
</feature>
<evidence type="ECO:0000256" key="1">
    <source>
        <dbReference type="ARBA" id="ARBA00010876"/>
    </source>
</evidence>
<comment type="caution">
    <text evidence="7">The sequence shown here is derived from an EMBL/GenBank/DDBJ whole genome shotgun (WGS) entry which is preliminary data.</text>
</comment>
<dbReference type="PANTHER" id="PTHR21600">
    <property type="entry name" value="MITOCHONDRIAL RNA PSEUDOURIDINE SYNTHASE"/>
    <property type="match status" value="1"/>
</dbReference>
<dbReference type="PANTHER" id="PTHR21600:SF87">
    <property type="entry name" value="RNA PSEUDOURIDYLATE SYNTHASE DOMAIN-CONTAINING PROTEIN 1"/>
    <property type="match status" value="1"/>
</dbReference>
<dbReference type="EMBL" id="JACXWD010000014">
    <property type="protein sequence ID" value="MBD3867696.1"/>
    <property type="molecule type" value="Genomic_DNA"/>
</dbReference>